<accession>Q2QVX9</accession>
<sequence>MAVQSTEKETGRQTRDGIWKTPAKTVKSGDVELLTTKFGNLSIGDEDQIEAESKMKIVAETEDKCGQKSDAKTYGILEFVRDKSRVQHGHIL</sequence>
<reference evidence="1" key="3">
    <citation type="submission" date="2006-01" db="EMBL/GenBank/DDBJ databases">
        <authorList>
            <person name="Buell R."/>
        </authorList>
    </citation>
    <scope>NUCLEOTIDE SEQUENCE</scope>
</reference>
<gene>
    <name evidence="1" type="ordered locus">LOC_Os12g11270</name>
</gene>
<protein>
    <submittedName>
        <fullName evidence="1">Uncharacterized protein</fullName>
    </submittedName>
</protein>
<name>Q2QVX9_ORYSJ</name>
<dbReference type="AlphaFoldDB" id="Q2QVX9"/>
<reference evidence="1" key="1">
    <citation type="journal article" date="2005" name="BMC Biol.">
        <title>The sequence of rice chromosomes 11 and 12, rich in disease resistance genes and recent gene duplications.</title>
        <authorList>
            <consortium name="The rice chromosomes 11 and 12 sequencing consortia"/>
        </authorList>
    </citation>
    <scope>NUCLEOTIDE SEQUENCE [LARGE SCALE GENOMIC DNA]</scope>
</reference>
<dbReference type="EMBL" id="DP000011">
    <property type="protein sequence ID" value="ABA96756.1"/>
    <property type="molecule type" value="Genomic_DNA"/>
</dbReference>
<evidence type="ECO:0000313" key="1">
    <source>
        <dbReference type="EMBL" id="ABA96756.1"/>
    </source>
</evidence>
<organism evidence="1">
    <name type="scientific">Oryza sativa subsp. japonica</name>
    <name type="common">Rice</name>
    <dbReference type="NCBI Taxonomy" id="39947"/>
    <lineage>
        <taxon>Eukaryota</taxon>
        <taxon>Viridiplantae</taxon>
        <taxon>Streptophyta</taxon>
        <taxon>Embryophyta</taxon>
        <taxon>Tracheophyta</taxon>
        <taxon>Spermatophyta</taxon>
        <taxon>Magnoliopsida</taxon>
        <taxon>Liliopsida</taxon>
        <taxon>Poales</taxon>
        <taxon>Poaceae</taxon>
        <taxon>BOP clade</taxon>
        <taxon>Oryzoideae</taxon>
        <taxon>Oryzeae</taxon>
        <taxon>Oryzinae</taxon>
        <taxon>Oryza</taxon>
        <taxon>Oryza sativa</taxon>
    </lineage>
</organism>
<reference evidence="1" key="2">
    <citation type="submission" date="2005-04" db="EMBL/GenBank/DDBJ databases">
        <authorList>
            <person name="Buell C.R."/>
            <person name="Wing R.A."/>
            <person name="McCombie W.A."/>
            <person name="Ouyang S."/>
        </authorList>
    </citation>
    <scope>NUCLEOTIDE SEQUENCE</scope>
</reference>
<proteinExistence type="predicted"/>